<accession>A0A1F7IB40</accession>
<feature type="transmembrane region" description="Helical" evidence="5">
    <location>
        <begin position="58"/>
        <end position="85"/>
    </location>
</feature>
<sequence>MTFTAADYKKHLEKEHKISPFSTYLKEIVYGGIDGIVTTFAVVAGFSGAQIANVPSTIPMLTVLLFGFANLFADGVSMGLGNFLSIRANQDVYKREKEKERREIQDHAAMELVETAHILSEKGFSKQDAETMAKIYSRNEDSWVEFMMRDELGMPNPEDEKAHYTSVTTFISFVSFGIIPLIPYVLLRDFFKENLFFYSITFTFTALCILGVSRWKVTRQGVVRSLGETVLLGGISSLVAYLVGTLFRA</sequence>
<proteinExistence type="predicted"/>
<evidence type="ECO:0000256" key="2">
    <source>
        <dbReference type="ARBA" id="ARBA00022692"/>
    </source>
</evidence>
<comment type="subcellular location">
    <subcellularLocation>
        <location evidence="1">Endomembrane system</location>
        <topology evidence="1">Multi-pass membrane protein</topology>
    </subcellularLocation>
</comment>
<comment type="caution">
    <text evidence="6">The sequence shown here is derived from an EMBL/GenBank/DDBJ whole genome shotgun (WGS) entry which is preliminary data.</text>
</comment>
<feature type="transmembrane region" description="Helical" evidence="5">
    <location>
        <begin position="164"/>
        <end position="183"/>
    </location>
</feature>
<dbReference type="GO" id="GO:0005384">
    <property type="term" value="F:manganese ion transmembrane transporter activity"/>
    <property type="evidence" value="ECO:0007669"/>
    <property type="project" value="InterPro"/>
</dbReference>
<dbReference type="Proteomes" id="UP000179024">
    <property type="component" value="Unassembled WGS sequence"/>
</dbReference>
<keyword evidence="3 5" id="KW-1133">Transmembrane helix</keyword>
<evidence type="ECO:0000256" key="5">
    <source>
        <dbReference type="SAM" id="Phobius"/>
    </source>
</evidence>
<dbReference type="EMBL" id="MGAE01000002">
    <property type="protein sequence ID" value="OGK40569.1"/>
    <property type="molecule type" value="Genomic_DNA"/>
</dbReference>
<gene>
    <name evidence="6" type="ORF">A3F34_01690</name>
</gene>
<evidence type="ECO:0000313" key="7">
    <source>
        <dbReference type="Proteomes" id="UP000179024"/>
    </source>
</evidence>
<reference evidence="6 7" key="1">
    <citation type="journal article" date="2016" name="Nat. Commun.">
        <title>Thousands of microbial genomes shed light on interconnected biogeochemical processes in an aquifer system.</title>
        <authorList>
            <person name="Anantharaman K."/>
            <person name="Brown C.T."/>
            <person name="Hug L.A."/>
            <person name="Sharon I."/>
            <person name="Castelle C.J."/>
            <person name="Probst A.J."/>
            <person name="Thomas B.C."/>
            <person name="Singh A."/>
            <person name="Wilkins M.J."/>
            <person name="Karaoz U."/>
            <person name="Brodie E.L."/>
            <person name="Williams K.H."/>
            <person name="Hubbard S.S."/>
            <person name="Banfield J.F."/>
        </authorList>
    </citation>
    <scope>NUCLEOTIDE SEQUENCE [LARGE SCALE GENOMIC DNA]</scope>
</reference>
<evidence type="ECO:0000256" key="1">
    <source>
        <dbReference type="ARBA" id="ARBA00004127"/>
    </source>
</evidence>
<name>A0A1F7IB40_9BACT</name>
<evidence type="ECO:0008006" key="8">
    <source>
        <dbReference type="Google" id="ProtNLM"/>
    </source>
</evidence>
<keyword evidence="4 5" id="KW-0472">Membrane</keyword>
<organism evidence="6 7">
    <name type="scientific">Candidatus Roizmanbacteria bacterium RIFCSPHIGHO2_12_FULL_44_10</name>
    <dbReference type="NCBI Taxonomy" id="1802054"/>
    <lineage>
        <taxon>Bacteria</taxon>
        <taxon>Candidatus Roizmaniibacteriota</taxon>
    </lineage>
</organism>
<keyword evidence="2 5" id="KW-0812">Transmembrane</keyword>
<dbReference type="PANTHER" id="PTHR31851">
    <property type="entry name" value="FE(2+)/MN(2+) TRANSPORTER PCL1"/>
    <property type="match status" value="1"/>
</dbReference>
<dbReference type="AlphaFoldDB" id="A0A1F7IB40"/>
<feature type="transmembrane region" description="Helical" evidence="5">
    <location>
        <begin position="225"/>
        <end position="247"/>
    </location>
</feature>
<evidence type="ECO:0000313" key="6">
    <source>
        <dbReference type="EMBL" id="OGK40569.1"/>
    </source>
</evidence>
<dbReference type="Pfam" id="PF01988">
    <property type="entry name" value="VIT1"/>
    <property type="match status" value="1"/>
</dbReference>
<evidence type="ECO:0000256" key="3">
    <source>
        <dbReference type="ARBA" id="ARBA00022989"/>
    </source>
</evidence>
<protein>
    <recommendedName>
        <fullName evidence="8">GMP synthase</fullName>
    </recommendedName>
</protein>
<feature type="transmembrane region" description="Helical" evidence="5">
    <location>
        <begin position="195"/>
        <end position="213"/>
    </location>
</feature>
<evidence type="ECO:0000256" key="4">
    <source>
        <dbReference type="ARBA" id="ARBA00023136"/>
    </source>
</evidence>
<dbReference type="GO" id="GO:0030026">
    <property type="term" value="P:intracellular manganese ion homeostasis"/>
    <property type="evidence" value="ECO:0007669"/>
    <property type="project" value="InterPro"/>
</dbReference>
<dbReference type="InterPro" id="IPR008217">
    <property type="entry name" value="Ccc1_fam"/>
</dbReference>
<dbReference type="GO" id="GO:0012505">
    <property type="term" value="C:endomembrane system"/>
    <property type="evidence" value="ECO:0007669"/>
    <property type="project" value="UniProtKB-SubCell"/>
</dbReference>
<feature type="transmembrane region" description="Helical" evidence="5">
    <location>
        <begin position="28"/>
        <end position="52"/>
    </location>
</feature>